<dbReference type="AlphaFoldDB" id="B0W5H5"/>
<dbReference type="VEuPathDB" id="VectorBase:CQUJHB011445"/>
<comment type="cofactor">
    <cofactor evidence="1">
        <name>NADP(+)</name>
        <dbReference type="ChEBI" id="CHEBI:58349"/>
    </cofactor>
</comment>
<dbReference type="eggNOG" id="KOG1372">
    <property type="taxonomic scope" value="Eukaryota"/>
</dbReference>
<dbReference type="Gene3D" id="3.40.50.720">
    <property type="entry name" value="NAD(P)-binding Rossmann-like Domain"/>
    <property type="match status" value="1"/>
</dbReference>
<dbReference type="Pfam" id="PF16363">
    <property type="entry name" value="GDP_Man_Dehyd"/>
    <property type="match status" value="1"/>
</dbReference>
<sequence>MLLWLAGACWTSRNIMQFAHPPFVFSERTFICIHRGPTASSSSLQQQKHLHHDVFRTSPYEPHPRGNQPYLVAFPRNTPAWPVDNRQEAGRWTGKTACGLIRERNLPHAHTQRDGCSDLGVFFRMETSSKNRHGGLLSYARFPENRTESIQDKQDRMILHYGDMTDSGCLVKIISADRPTKIYNLVAQSLVKVSFDLSEYTAEVDAAGTLRLLDVIRTCGLEYGKVLRMPQSEKKLRSTTNHHVFEMAVSKLPDNQNVVWAVEKRADDSGAVRVTSTQACPRRVVQTPATPAIPRSISQVGRVHLAGHTSNPAQLCRLEVDRVKLGEPALLGMCPAQLKELALRSVEDVGEKALRLLQVSGEGSFKDFYGHWVPFDELTCECVAAAIFSPVPCGTSKPPCNKYCFRPVSPSPPSTDTANTNTAKQSPATKVHSIVDSRAPYHWPVAASVTTPAGDGPIVLVLAPTHDPNQRIQTAMRHFRTPNIRLHLHFYGALEIMFDDAVRMLKMGFEPQIGLRHRGNLCEERKGDQYFVEKKNKVEDLLKNIVRHGYGSPSIHGDKSQSESTTGRYSSFGNGR</sequence>
<evidence type="ECO:0000313" key="10">
    <source>
        <dbReference type="EnsemblMetazoa" id="CPIJ002290-PA"/>
    </source>
</evidence>
<evidence type="ECO:0000256" key="4">
    <source>
        <dbReference type="ARBA" id="ARBA00011989"/>
    </source>
</evidence>
<feature type="region of interest" description="Disordered" evidence="7">
    <location>
        <begin position="411"/>
        <end position="430"/>
    </location>
</feature>
<comment type="similarity">
    <text evidence="3">Belongs to the NAD(P)-dependent epimerase/dehydratase family. GDP-mannose 4,6-dehydratase subfamily.</text>
</comment>
<proteinExistence type="inferred from homology"/>
<protein>
    <recommendedName>
        <fullName evidence="4">GDP-mannose 4,6-dehydratase</fullName>
        <ecNumber evidence="4">4.2.1.47</ecNumber>
    </recommendedName>
    <alternativeName>
        <fullName evidence="6">GDP-D-mannose dehydratase</fullName>
    </alternativeName>
</protein>
<accession>B0W5H5</accession>
<evidence type="ECO:0000259" key="8">
    <source>
        <dbReference type="Pfam" id="PF16363"/>
    </source>
</evidence>
<dbReference type="UniPathway" id="UPA00128">
    <property type="reaction ID" value="UER00190"/>
</dbReference>
<dbReference type="PANTHER" id="PTHR43715:SF1">
    <property type="entry name" value="GDP-MANNOSE 4,6 DEHYDRATASE"/>
    <property type="match status" value="1"/>
</dbReference>
<dbReference type="InParanoid" id="B0W5H5"/>
<dbReference type="Proteomes" id="UP000002320">
    <property type="component" value="Unassembled WGS sequence"/>
</dbReference>
<reference evidence="10" key="2">
    <citation type="submission" date="2021-02" db="UniProtKB">
        <authorList>
            <consortium name="EnsemblMetazoa"/>
        </authorList>
    </citation>
    <scope>IDENTIFICATION</scope>
    <source>
        <strain evidence="10">JHB</strain>
    </source>
</reference>
<feature type="compositionally biased region" description="Polar residues" evidence="7">
    <location>
        <begin position="562"/>
        <end position="576"/>
    </location>
</feature>
<dbReference type="InterPro" id="IPR036291">
    <property type="entry name" value="NAD(P)-bd_dom_sf"/>
</dbReference>
<dbReference type="OrthoDB" id="10253554at2759"/>
<feature type="region of interest" description="Disordered" evidence="7">
    <location>
        <begin position="552"/>
        <end position="576"/>
    </location>
</feature>
<reference evidence="9" key="1">
    <citation type="submission" date="2007-03" db="EMBL/GenBank/DDBJ databases">
        <title>Annotation of Culex pipiens quinquefasciatus.</title>
        <authorList>
            <consortium name="The Broad Institute Genome Sequencing Platform"/>
            <person name="Atkinson P.W."/>
            <person name="Hemingway J."/>
            <person name="Christensen B.M."/>
            <person name="Higgs S."/>
            <person name="Kodira C."/>
            <person name="Hannick L."/>
            <person name="Megy K."/>
            <person name="O'Leary S."/>
            <person name="Pearson M."/>
            <person name="Haas B.J."/>
            <person name="Mauceli E."/>
            <person name="Wortman J.R."/>
            <person name="Lee N.H."/>
            <person name="Guigo R."/>
            <person name="Stanke M."/>
            <person name="Alvarado L."/>
            <person name="Amedeo P."/>
            <person name="Antoine C.H."/>
            <person name="Arensburger P."/>
            <person name="Bidwell S.L."/>
            <person name="Crawford M."/>
            <person name="Camaro F."/>
            <person name="Devon K."/>
            <person name="Engels R."/>
            <person name="Hammond M."/>
            <person name="Howarth C."/>
            <person name="Koehrsen M."/>
            <person name="Lawson D."/>
            <person name="Montgomery P."/>
            <person name="Nene V."/>
            <person name="Nusbaum C."/>
            <person name="Puiu D."/>
            <person name="Romero-Severson J."/>
            <person name="Severson D.W."/>
            <person name="Shumway M."/>
            <person name="Sisk P."/>
            <person name="Stolte C."/>
            <person name="Zeng Q."/>
            <person name="Eisenstadt E."/>
            <person name="Fraser-Liggett C."/>
            <person name="Strausberg R."/>
            <person name="Galagan J."/>
            <person name="Birren B."/>
            <person name="Collins F.H."/>
        </authorList>
    </citation>
    <scope>NUCLEOTIDE SEQUENCE [LARGE SCALE GENOMIC DNA]</scope>
    <source>
        <strain evidence="9">JHB</strain>
    </source>
</reference>
<evidence type="ECO:0000313" key="11">
    <source>
        <dbReference type="Proteomes" id="UP000002320"/>
    </source>
</evidence>
<dbReference type="VEuPathDB" id="VectorBase:CQUJHB007340"/>
<dbReference type="VEuPathDB" id="VectorBase:CPIJ002290"/>
<dbReference type="EC" id="4.2.1.47" evidence="4"/>
<dbReference type="InterPro" id="IPR016040">
    <property type="entry name" value="NAD(P)-bd_dom"/>
</dbReference>
<comment type="pathway">
    <text evidence="2">Nucleotide-sugar biosynthesis; GDP-L-fucose biosynthesis via de novo pathway; GDP-L-fucose from GDP-alpha-D-mannose: step 1/2.</text>
</comment>
<keyword evidence="5" id="KW-0456">Lyase</keyword>
<dbReference type="PANTHER" id="PTHR43715">
    <property type="entry name" value="GDP-MANNOSE 4,6-DEHYDRATASE"/>
    <property type="match status" value="1"/>
</dbReference>
<evidence type="ECO:0000256" key="3">
    <source>
        <dbReference type="ARBA" id="ARBA00009263"/>
    </source>
</evidence>
<feature type="compositionally biased region" description="Polar residues" evidence="7">
    <location>
        <begin position="414"/>
        <end position="428"/>
    </location>
</feature>
<name>B0W5H5_CULQU</name>
<dbReference type="GO" id="GO:0008446">
    <property type="term" value="F:GDP-mannose 4,6-dehydratase activity"/>
    <property type="evidence" value="ECO:0007669"/>
    <property type="project" value="UniProtKB-EC"/>
</dbReference>
<dbReference type="HOGENOM" id="CLU_473490_0_0_1"/>
<dbReference type="STRING" id="7176.B0W5H5"/>
<dbReference type="KEGG" id="cqu:CpipJ_CPIJ002290"/>
<evidence type="ECO:0000256" key="7">
    <source>
        <dbReference type="SAM" id="MobiDB-lite"/>
    </source>
</evidence>
<evidence type="ECO:0000256" key="6">
    <source>
        <dbReference type="ARBA" id="ARBA00031085"/>
    </source>
</evidence>
<dbReference type="EnsemblMetazoa" id="CPIJ002290-RA">
    <property type="protein sequence ID" value="CPIJ002290-PA"/>
    <property type="gene ID" value="CPIJ002290"/>
</dbReference>
<gene>
    <name evidence="10" type="primary">6033587</name>
    <name evidence="9" type="ORF">CpipJ_CPIJ002290</name>
</gene>
<evidence type="ECO:0000256" key="5">
    <source>
        <dbReference type="ARBA" id="ARBA00023239"/>
    </source>
</evidence>
<evidence type="ECO:0000256" key="1">
    <source>
        <dbReference type="ARBA" id="ARBA00001937"/>
    </source>
</evidence>
<feature type="domain" description="NAD(P)-binding" evidence="8">
    <location>
        <begin position="146"/>
        <end position="222"/>
    </location>
</feature>
<dbReference type="GO" id="GO:0042351">
    <property type="term" value="P:'de novo' GDP-L-fucose biosynthetic process"/>
    <property type="evidence" value="ECO:0007669"/>
    <property type="project" value="UniProtKB-UniPathway"/>
</dbReference>
<evidence type="ECO:0000256" key="2">
    <source>
        <dbReference type="ARBA" id="ARBA00004912"/>
    </source>
</evidence>
<evidence type="ECO:0000313" key="9">
    <source>
        <dbReference type="EMBL" id="EDS35458.1"/>
    </source>
</evidence>
<dbReference type="SUPFAM" id="SSF51735">
    <property type="entry name" value="NAD(P)-binding Rossmann-fold domains"/>
    <property type="match status" value="1"/>
</dbReference>
<dbReference type="InterPro" id="IPR006368">
    <property type="entry name" value="GDP_Man_deHydtase"/>
</dbReference>
<organism>
    <name type="scientific">Culex quinquefasciatus</name>
    <name type="common">Southern house mosquito</name>
    <name type="synonym">Culex pungens</name>
    <dbReference type="NCBI Taxonomy" id="7176"/>
    <lineage>
        <taxon>Eukaryota</taxon>
        <taxon>Metazoa</taxon>
        <taxon>Ecdysozoa</taxon>
        <taxon>Arthropoda</taxon>
        <taxon>Hexapoda</taxon>
        <taxon>Insecta</taxon>
        <taxon>Pterygota</taxon>
        <taxon>Neoptera</taxon>
        <taxon>Endopterygota</taxon>
        <taxon>Diptera</taxon>
        <taxon>Nematocera</taxon>
        <taxon>Culicoidea</taxon>
        <taxon>Culicidae</taxon>
        <taxon>Culicinae</taxon>
        <taxon>Culicini</taxon>
        <taxon>Culex</taxon>
        <taxon>Culex</taxon>
    </lineage>
</organism>
<keyword evidence="11" id="KW-1185">Reference proteome</keyword>
<dbReference type="EMBL" id="DS231843">
    <property type="protein sequence ID" value="EDS35458.1"/>
    <property type="molecule type" value="Genomic_DNA"/>
</dbReference>